<evidence type="ECO:0000313" key="2">
    <source>
        <dbReference type="EMBL" id="PWR02967.1"/>
    </source>
</evidence>
<sequence length="322" mass="33809">MRLAGNLLLAVLVLAALAIAATYWRAGQREAAARAAYPPLGQILDVGGVQVHAHVTGAGPDIVLIHGAGGSLRDFTFDLAARLSDRYRVIAFDRPGHGHTDAADTAGRRFDAPRQQAALLQAAARQLDIARPLVVGHSFGGSVALAWALEQPGDTAGVVLLAGATMPWPGTLNASYRINSSLLGGALVVPAITAWVPLPYARQVLAGIFAPQPMPESYPAEFGLPMALRRGLLRANARQVNGLRPHVVEMSGDYPGLEIPVELLHGDADEIVPLHVHSGPLSALLPDAVLTVLPGVGHMPHHAMPDHVTAAVDRVAERAGLR</sequence>
<dbReference type="Pfam" id="PF12697">
    <property type="entry name" value="Abhydrolase_6"/>
    <property type="match status" value="1"/>
</dbReference>
<proteinExistence type="predicted"/>
<dbReference type="AlphaFoldDB" id="A0A2V2LIJ8"/>
<dbReference type="GO" id="GO:0016787">
    <property type="term" value="F:hydrolase activity"/>
    <property type="evidence" value="ECO:0007669"/>
    <property type="project" value="UniProtKB-KW"/>
</dbReference>
<organism evidence="2 3">
    <name type="scientific">Meridianimarinicoccus roseus</name>
    <dbReference type="NCBI Taxonomy" id="2072018"/>
    <lineage>
        <taxon>Bacteria</taxon>
        <taxon>Pseudomonadati</taxon>
        <taxon>Pseudomonadota</taxon>
        <taxon>Alphaproteobacteria</taxon>
        <taxon>Rhodobacterales</taxon>
        <taxon>Paracoccaceae</taxon>
        <taxon>Meridianimarinicoccus</taxon>
    </lineage>
</organism>
<dbReference type="EMBL" id="QGKU01000031">
    <property type="protein sequence ID" value="PWR02967.1"/>
    <property type="molecule type" value="Genomic_DNA"/>
</dbReference>
<dbReference type="PANTHER" id="PTHR46438">
    <property type="entry name" value="ALPHA/BETA-HYDROLASES SUPERFAMILY PROTEIN"/>
    <property type="match status" value="1"/>
</dbReference>
<protein>
    <submittedName>
        <fullName evidence="2">Alpha/beta hydrolase</fullName>
    </submittedName>
</protein>
<dbReference type="SUPFAM" id="SSF53474">
    <property type="entry name" value="alpha/beta-Hydrolases"/>
    <property type="match status" value="1"/>
</dbReference>
<name>A0A2V2LIJ8_9RHOB</name>
<dbReference type="PANTHER" id="PTHR46438:SF11">
    <property type="entry name" value="LIPASE-RELATED"/>
    <property type="match status" value="1"/>
</dbReference>
<dbReference type="PRINTS" id="PR00111">
    <property type="entry name" value="ABHYDROLASE"/>
</dbReference>
<dbReference type="InterPro" id="IPR029058">
    <property type="entry name" value="AB_hydrolase_fold"/>
</dbReference>
<reference evidence="2 3" key="1">
    <citation type="submission" date="2018-05" db="EMBL/GenBank/DDBJ databases">
        <title>Rhodobacteraceae gen. nov., sp. nov. isolated from sea water.</title>
        <authorList>
            <person name="Ren Y."/>
        </authorList>
    </citation>
    <scope>NUCLEOTIDE SEQUENCE [LARGE SCALE GENOMIC DNA]</scope>
    <source>
        <strain evidence="2 3">TG-679</strain>
    </source>
</reference>
<dbReference type="Gene3D" id="3.40.50.1820">
    <property type="entry name" value="alpha/beta hydrolase"/>
    <property type="match status" value="1"/>
</dbReference>
<accession>A0A2V2LIJ8</accession>
<dbReference type="Proteomes" id="UP000245680">
    <property type="component" value="Unassembled WGS sequence"/>
</dbReference>
<comment type="caution">
    <text evidence="2">The sequence shown here is derived from an EMBL/GenBank/DDBJ whole genome shotgun (WGS) entry which is preliminary data.</text>
</comment>
<dbReference type="RefSeq" id="WP_109811273.1">
    <property type="nucleotide sequence ID" value="NZ_QGKU01000031.1"/>
</dbReference>
<keyword evidence="3" id="KW-1185">Reference proteome</keyword>
<evidence type="ECO:0000259" key="1">
    <source>
        <dbReference type="Pfam" id="PF12697"/>
    </source>
</evidence>
<dbReference type="InterPro" id="IPR000073">
    <property type="entry name" value="AB_hydrolase_1"/>
</dbReference>
<keyword evidence="2" id="KW-0378">Hydrolase</keyword>
<evidence type="ECO:0000313" key="3">
    <source>
        <dbReference type="Proteomes" id="UP000245680"/>
    </source>
</evidence>
<feature type="domain" description="AB hydrolase-1" evidence="1">
    <location>
        <begin position="62"/>
        <end position="311"/>
    </location>
</feature>
<dbReference type="OrthoDB" id="9815441at2"/>
<gene>
    <name evidence="2" type="ORF">DKT77_08455</name>
</gene>